<organism evidence="4 5">
    <name type="scientific">Arsenicicoccus piscis</name>
    <dbReference type="NCBI Taxonomy" id="673954"/>
    <lineage>
        <taxon>Bacteria</taxon>
        <taxon>Bacillati</taxon>
        <taxon>Actinomycetota</taxon>
        <taxon>Actinomycetes</taxon>
        <taxon>Micrococcales</taxon>
        <taxon>Intrasporangiaceae</taxon>
        <taxon>Arsenicicoccus</taxon>
    </lineage>
</organism>
<protein>
    <recommendedName>
        <fullName evidence="3">Sporulation stage II protein D amidase enhancer LytB N-terminal domain-containing protein</fullName>
    </recommendedName>
</protein>
<name>A0ABQ6HRM5_9MICO</name>
<accession>A0ABQ6HRM5</accession>
<evidence type="ECO:0000259" key="3">
    <source>
        <dbReference type="Pfam" id="PF08486"/>
    </source>
</evidence>
<feature type="chain" id="PRO_5046063702" description="Sporulation stage II protein D amidase enhancer LytB N-terminal domain-containing protein" evidence="2">
    <location>
        <begin position="35"/>
        <end position="715"/>
    </location>
</feature>
<comment type="caution">
    <text evidence="4">The sequence shown here is derived from an EMBL/GenBank/DDBJ whole genome shotgun (WGS) entry which is preliminary data.</text>
</comment>
<dbReference type="InterPro" id="IPR013693">
    <property type="entry name" value="SpoIID/LytB_N"/>
</dbReference>
<dbReference type="RefSeq" id="WP_241445598.1">
    <property type="nucleotide sequence ID" value="NZ_BSUJ01000001.1"/>
</dbReference>
<dbReference type="Pfam" id="PF13517">
    <property type="entry name" value="FG-GAP_3"/>
    <property type="match status" value="1"/>
</dbReference>
<feature type="signal peptide" evidence="2">
    <location>
        <begin position="1"/>
        <end position="34"/>
    </location>
</feature>
<evidence type="ECO:0000256" key="1">
    <source>
        <dbReference type="ARBA" id="ARBA00022729"/>
    </source>
</evidence>
<keyword evidence="1 2" id="KW-0732">Signal</keyword>
<proteinExistence type="predicted"/>
<dbReference type="InterPro" id="IPR013486">
    <property type="entry name" value="SpoIID/LytB"/>
</dbReference>
<dbReference type="InterPro" id="IPR028994">
    <property type="entry name" value="Integrin_alpha_N"/>
</dbReference>
<dbReference type="SUPFAM" id="SSF69318">
    <property type="entry name" value="Integrin alpha N-terminal domain"/>
    <property type="match status" value="1"/>
</dbReference>
<dbReference type="EMBL" id="BSUJ01000001">
    <property type="protein sequence ID" value="GMA20318.1"/>
    <property type="molecule type" value="Genomic_DNA"/>
</dbReference>
<dbReference type="NCBIfam" id="TIGR02669">
    <property type="entry name" value="SpoIID_LytB"/>
    <property type="match status" value="1"/>
</dbReference>
<dbReference type="Gene3D" id="2.130.10.130">
    <property type="entry name" value="Integrin alpha, N-terminal"/>
    <property type="match status" value="1"/>
</dbReference>
<keyword evidence="5" id="KW-1185">Reference proteome</keyword>
<gene>
    <name evidence="4" type="ORF">GCM10025862_23390</name>
</gene>
<evidence type="ECO:0000256" key="2">
    <source>
        <dbReference type="SAM" id="SignalP"/>
    </source>
</evidence>
<dbReference type="PANTHER" id="PTHR44103">
    <property type="entry name" value="PROPROTEIN CONVERTASE P"/>
    <property type="match status" value="1"/>
</dbReference>
<dbReference type="PANTHER" id="PTHR44103:SF1">
    <property type="entry name" value="PROPROTEIN CONVERTASE P"/>
    <property type="match status" value="1"/>
</dbReference>
<dbReference type="Pfam" id="PF08486">
    <property type="entry name" value="SpoIID"/>
    <property type="match status" value="1"/>
</dbReference>
<feature type="domain" description="Sporulation stage II protein D amidase enhancer LytB N-terminal" evidence="3">
    <location>
        <begin position="236"/>
        <end position="320"/>
    </location>
</feature>
<sequence length="715" mass="72256">MPLVLTRARRAGGAALVGTVALAMTCATATTATAATPAATAPAPATATVPAVTTNEVTVRPADGVLHLVGKGFGHGRGMSQYGAYRAALLGKGWGEITSFYYPGTTRTVLANRPIRVAVDGRLGRSVRVKAEPGLVAVVDGVSKALPTVDTVAGVSTPITAWEVDLPSGPSSTALALWFRTSAGARKALTSSATGRISLQQNTTGVLSTFTSTGQAGPRYRGSLAGVRSGSILVPVLTTPLETYLRGVVPAESPGSWPVQALAAQAVAARTYAAYFLAHPRSAGYDLCDTSTCQNFAGTRVETAGADAAVAATAGVTLTYGGVPIDAQFSSSNGSMTADGRTPYLPAKADPWDRSAVNPMNSWSAAVPVSALERAYPAIGAFTRLVVVSRDGRGELGGRITGARVEGSGGSVTVTGDALRSALGTSVARSTLFTVATPTPAAFPRDLSGDRAADLLLRAPSGALTQRTKVAGTAGTTISAVPSFSVPTGVASAPGAAGVLATSRSVATAGRIAGTRDTVVALTGTGTLQLLRVTAASATSTTTSVGSPVTVRTDLTGAVQAFGVGDLNGDGQSDVLVRFADGTLRRVSSNGTGGLLAGLTTIGTGWQIYRDVLPLGDITGDGRPDLVARDAAGTLWLYTGDGRDGLRPRVQLATGFGGYPALAGVGDLTGDGRGDLLATDSAGSTWLVRGRALSSTTATLDPRQRLTTTTPGRWL</sequence>
<dbReference type="InterPro" id="IPR013517">
    <property type="entry name" value="FG-GAP"/>
</dbReference>
<evidence type="ECO:0000313" key="5">
    <source>
        <dbReference type="Proteomes" id="UP001157109"/>
    </source>
</evidence>
<reference evidence="5" key="1">
    <citation type="journal article" date="2019" name="Int. J. Syst. Evol. Microbiol.">
        <title>The Global Catalogue of Microorganisms (GCM) 10K type strain sequencing project: providing services to taxonomists for standard genome sequencing and annotation.</title>
        <authorList>
            <consortium name="The Broad Institute Genomics Platform"/>
            <consortium name="The Broad Institute Genome Sequencing Center for Infectious Disease"/>
            <person name="Wu L."/>
            <person name="Ma J."/>
        </authorList>
    </citation>
    <scope>NUCLEOTIDE SEQUENCE [LARGE SCALE GENOMIC DNA]</scope>
    <source>
        <strain evidence="5">NBRC 105830</strain>
    </source>
</reference>
<evidence type="ECO:0000313" key="4">
    <source>
        <dbReference type="EMBL" id="GMA20318.1"/>
    </source>
</evidence>
<dbReference type="Proteomes" id="UP001157109">
    <property type="component" value="Unassembled WGS sequence"/>
</dbReference>